<protein>
    <submittedName>
        <fullName evidence="6">Valine--pyruvate transaminase</fullName>
    </submittedName>
</protein>
<dbReference type="NCBIfam" id="NF006967">
    <property type="entry name" value="PRK09440.1-5"/>
    <property type="match status" value="1"/>
</dbReference>
<evidence type="ECO:0000256" key="1">
    <source>
        <dbReference type="ARBA" id="ARBA00001933"/>
    </source>
</evidence>
<dbReference type="OrthoDB" id="9763453at2"/>
<dbReference type="SUPFAM" id="SSF53383">
    <property type="entry name" value="PLP-dependent transferases"/>
    <property type="match status" value="1"/>
</dbReference>
<organism evidence="6 7">
    <name type="scientific">Streptomyces pactum</name>
    <dbReference type="NCBI Taxonomy" id="68249"/>
    <lineage>
        <taxon>Bacteria</taxon>
        <taxon>Bacillati</taxon>
        <taxon>Actinomycetota</taxon>
        <taxon>Actinomycetes</taxon>
        <taxon>Kitasatosporales</taxon>
        <taxon>Streptomycetaceae</taxon>
        <taxon>Streptomyces</taxon>
    </lineage>
</organism>
<dbReference type="PANTHER" id="PTHR42790:SF4">
    <property type="entry name" value="VALINE--PYRUVATE AMINOTRANSFERASE"/>
    <property type="match status" value="1"/>
</dbReference>
<dbReference type="Gene3D" id="3.40.640.10">
    <property type="entry name" value="Type I PLP-dependent aspartate aminotransferase-like (Major domain)"/>
    <property type="match status" value="1"/>
</dbReference>
<dbReference type="GO" id="GO:0030170">
    <property type="term" value="F:pyridoxal phosphate binding"/>
    <property type="evidence" value="ECO:0007669"/>
    <property type="project" value="InterPro"/>
</dbReference>
<dbReference type="GO" id="GO:0005829">
    <property type="term" value="C:cytosol"/>
    <property type="evidence" value="ECO:0007669"/>
    <property type="project" value="TreeGrafter"/>
</dbReference>
<proteinExistence type="predicted"/>
<dbReference type="InterPro" id="IPR004839">
    <property type="entry name" value="Aminotransferase_I/II_large"/>
</dbReference>
<feature type="domain" description="Aminotransferase class I/classII large" evidence="5">
    <location>
        <begin position="34"/>
        <end position="405"/>
    </location>
</feature>
<name>A0A1S6J5Q4_9ACTN</name>
<dbReference type="EMBL" id="CP019724">
    <property type="protein sequence ID" value="AQS67099.1"/>
    <property type="molecule type" value="Genomic_DNA"/>
</dbReference>
<accession>A0A1S6J5Q4</accession>
<dbReference type="RefSeq" id="WP_055419797.1">
    <property type="nucleotide sequence ID" value="NZ_CP019724.1"/>
</dbReference>
<dbReference type="Proteomes" id="UP000189443">
    <property type="component" value="Chromosome"/>
</dbReference>
<dbReference type="InterPro" id="IPR050859">
    <property type="entry name" value="Class-I_PLP-dep_aminotransf"/>
</dbReference>
<keyword evidence="3" id="KW-0808">Transferase</keyword>
<dbReference type="InterPro" id="IPR015424">
    <property type="entry name" value="PyrdxlP-dep_Trfase"/>
</dbReference>
<dbReference type="GO" id="GO:1901605">
    <property type="term" value="P:alpha-amino acid metabolic process"/>
    <property type="evidence" value="ECO:0007669"/>
    <property type="project" value="TreeGrafter"/>
</dbReference>
<evidence type="ECO:0000256" key="2">
    <source>
        <dbReference type="ARBA" id="ARBA00022576"/>
    </source>
</evidence>
<dbReference type="PANTHER" id="PTHR42790">
    <property type="entry name" value="AMINOTRANSFERASE"/>
    <property type="match status" value="1"/>
</dbReference>
<evidence type="ECO:0000313" key="7">
    <source>
        <dbReference type="Proteomes" id="UP000189443"/>
    </source>
</evidence>
<dbReference type="GO" id="GO:0009042">
    <property type="term" value="F:valine-pyruvate transaminase activity"/>
    <property type="evidence" value="ECO:0007669"/>
    <property type="project" value="TreeGrafter"/>
</dbReference>
<dbReference type="InterPro" id="IPR015421">
    <property type="entry name" value="PyrdxlP-dep_Trfase_major"/>
</dbReference>
<keyword evidence="4" id="KW-0663">Pyridoxal phosphate</keyword>
<evidence type="ECO:0000259" key="5">
    <source>
        <dbReference type="Pfam" id="PF00155"/>
    </source>
</evidence>
<dbReference type="AlphaFoldDB" id="A0A1S6J5Q4"/>
<keyword evidence="2" id="KW-0032">Aminotransferase</keyword>
<keyword evidence="6" id="KW-0670">Pyruvate</keyword>
<dbReference type="KEGG" id="spac:B1H29_09340"/>
<evidence type="ECO:0000256" key="4">
    <source>
        <dbReference type="ARBA" id="ARBA00022898"/>
    </source>
</evidence>
<evidence type="ECO:0000256" key="3">
    <source>
        <dbReference type="ARBA" id="ARBA00022679"/>
    </source>
</evidence>
<gene>
    <name evidence="6" type="ORF">B1H29_09340</name>
</gene>
<evidence type="ECO:0000313" key="6">
    <source>
        <dbReference type="EMBL" id="AQS67099.1"/>
    </source>
</evidence>
<reference evidence="6 7" key="1">
    <citation type="submission" date="2017-02" db="EMBL/GenBank/DDBJ databases">
        <title>Streptomyces pactum ACT12 Genome sequencing and assembly.</title>
        <authorList>
            <person name="Xue Q."/>
            <person name="Yan X."/>
            <person name="Jia L."/>
            <person name="Yan H."/>
        </authorList>
    </citation>
    <scope>NUCLEOTIDE SEQUENCE [LARGE SCALE GENOMIC DNA]</scope>
    <source>
        <strain evidence="6 7">ACT12</strain>
    </source>
</reference>
<comment type="cofactor">
    <cofactor evidence="1">
        <name>pyridoxal 5'-phosphate</name>
        <dbReference type="ChEBI" id="CHEBI:597326"/>
    </cofactor>
</comment>
<keyword evidence="7" id="KW-1185">Reference proteome</keyword>
<dbReference type="CDD" id="cd00609">
    <property type="entry name" value="AAT_like"/>
    <property type="match status" value="1"/>
</dbReference>
<dbReference type="Pfam" id="PF00155">
    <property type="entry name" value="Aminotran_1_2"/>
    <property type="match status" value="1"/>
</dbReference>
<sequence length="426" mass="46299">MELSLSGAKMAGASGLRSIMEDVAASTADASAGEWLNLSVGNPASVPEASEMWRTALADALSEDFGRASCRYGPSRGSQVLIEAVVDYFRRTYGWRLGPDNVVVGPGSQMLCFAAAALFAGPGARGERKIVLPMVPDYTGYQGMCMHAGGIVGVPPLIERQGDHGFRYVLDLEGLSRRSDIGMMLVSSPGNPTGRALDRADLDALTALAAERDVPLLLDQAYGSPFPRIAEVRTEPVLHDHLIHCFSASKAGLPGERVGFAIGSPRYVDALASFMSNSVLHAPQLPQAALARVMRNGRLDDVTREAITPYYREKKCLAAKLLAEAMPPDMDWRMHSGAGGMFCWLWVDHPWFDDVELYRRLKERRVFVVPGRHFFVDPLSSPALAGHATRCFRVSLSAEEQVLTEGIRQVAGVLREMRAEAAVPIM</sequence>